<keyword evidence="4 7" id="KW-0812">Transmembrane</keyword>
<dbReference type="Gene3D" id="2.40.170.20">
    <property type="entry name" value="TonB-dependent receptor, beta-barrel domain"/>
    <property type="match status" value="1"/>
</dbReference>
<dbReference type="Proteomes" id="UP000291117">
    <property type="component" value="Unassembled WGS sequence"/>
</dbReference>
<dbReference type="Gene3D" id="2.60.40.1120">
    <property type="entry name" value="Carboxypeptidase-like, regulatory domain"/>
    <property type="match status" value="1"/>
</dbReference>
<sequence>MYIFYKKNFVQPPGCFNKILLIMKLTTLLLIVSIMQVSATSFAQKITLSEKAATLKTVFDKIRSQTGYDFVFVDATIRTIKPFSIQVKNEDLKIVLDKIFEGQPLTYSIEDKSVVVSKKEVTLINRLEDKITSFLRQDSVNYKGTVYNEKGLPLSGATIQLKEGTRITHSTPQGNFVIHGPVKGTLVVSFLGYANKEINVNAKDSDRQLKINMITTASELGEVAIVSTGYQDIPKERATGSFEVITAKQLQHSNDPNLLRRLEGITTSLDFRNTLRPTNSSQKSRIPTIGQMTIRGRNTLGNISITTNTSGWPLIVIDGIASPYGTTAPYSGAEDLINPDDVESVTILKDAASASIWGSRAANGVIVIKTKRGALNRPVRVSFNSSINVAEKVDLFYKPQMTVSDYIDAQKLSFNQEFADPESDGLQDPELFTPQKFTNPVWEIMTLQRKDPNPDNPIYDQQIDALRGNDIRRDFNKYFLQNAMAQRYSLSVDGGSKNVAYRLSGAFNKNNQNTKGSSLNNFSLGYNTTVKLLKNLDFNGGIMYNRQNTDGQYQADQIQATNIGMPFFPYTRLVDDQGNPAVVAKLYRPVYLDLLQQTYGDKILDMSYKPLESINEGYLKGKVHAFNLNLNTVYRLSQVFSANVAYNYSKVLNGSTELRRQDSWYMRELINRFTSPDGARNIPLGGLLVTRNAESDRHTLRGLLNVNKTWSDKHSLSAIAGVDISQDYNKQHNNQYYGYDENTLYTSNLLNYATGYSFLFPDLDGNFSSAIPVAGDARIGFSDSRLRLFSVFSNAAYTYNNRYTISGSIRKDGSSQFGLKTNKSGTPYFSFGAGWNIDKEAFYKLTWLPSLKFRATYGYNGNVNSSTLPRTVIRYSVLSGLSSPTLLPFATTTNAPNRALRPERTGMLNLGFDFGFKNNRISGSIEYYDKRTVDLIGSNPVDPNTGFNSISFNSGNLHGYGVDFTLNSVNLVTGAFRWESTFRLSYNRVKLTKLFVPPVSNVGQRFGSTFNVGYDLTSLFAYKWGGLDPETGDPRVISNGEAVTVDGTDFEVMAAIDEGPVSDLRYMGSSVAVYFGSFQHTFSYRSFTLSANIMYKLGYYTRRPISDIVGYGFLFPEFIGQGTLLGAEYSQRWQKPGDELKTNVPSQVYQNAINNTARDNYYQFADINVIRADHIRLQEINLGYSFKTGSRFIKNPRVYANINNLGILWRANKLGIDPDINDYPQPRTYNLGFSANF</sequence>
<dbReference type="Pfam" id="PF07715">
    <property type="entry name" value="Plug"/>
    <property type="match status" value="1"/>
</dbReference>
<dbReference type="PROSITE" id="PS52016">
    <property type="entry name" value="TONB_DEPENDENT_REC_3"/>
    <property type="match status" value="1"/>
</dbReference>
<evidence type="ECO:0000256" key="2">
    <source>
        <dbReference type="ARBA" id="ARBA00022448"/>
    </source>
</evidence>
<keyword evidence="2 7" id="KW-0813">Transport</keyword>
<dbReference type="InterPro" id="IPR039426">
    <property type="entry name" value="TonB-dep_rcpt-like"/>
</dbReference>
<dbReference type="GO" id="GO:0009279">
    <property type="term" value="C:cell outer membrane"/>
    <property type="evidence" value="ECO:0007669"/>
    <property type="project" value="UniProtKB-SubCell"/>
</dbReference>
<name>A0A4R0NG69_9SPHI</name>
<dbReference type="InterPro" id="IPR023996">
    <property type="entry name" value="TonB-dep_OMP_SusC/RagA"/>
</dbReference>
<keyword evidence="3 7" id="KW-1134">Transmembrane beta strand</keyword>
<keyword evidence="10" id="KW-1185">Reference proteome</keyword>
<comment type="caution">
    <text evidence="9">The sequence shown here is derived from an EMBL/GenBank/DDBJ whole genome shotgun (WGS) entry which is preliminary data.</text>
</comment>
<evidence type="ECO:0000256" key="6">
    <source>
        <dbReference type="ARBA" id="ARBA00023237"/>
    </source>
</evidence>
<feature type="domain" description="TonB-dependent receptor plug" evidence="8">
    <location>
        <begin position="235"/>
        <end position="365"/>
    </location>
</feature>
<dbReference type="Pfam" id="PF13715">
    <property type="entry name" value="CarbopepD_reg_2"/>
    <property type="match status" value="1"/>
</dbReference>
<protein>
    <submittedName>
        <fullName evidence="9">SusC/RagA family TonB-linked outer membrane protein</fullName>
    </submittedName>
</protein>
<evidence type="ECO:0000259" key="8">
    <source>
        <dbReference type="Pfam" id="PF07715"/>
    </source>
</evidence>
<evidence type="ECO:0000256" key="1">
    <source>
        <dbReference type="ARBA" id="ARBA00004571"/>
    </source>
</evidence>
<keyword evidence="5 7" id="KW-0472">Membrane</keyword>
<dbReference type="InterPro" id="IPR008969">
    <property type="entry name" value="CarboxyPept-like_regulatory"/>
</dbReference>
<comment type="subcellular location">
    <subcellularLocation>
        <location evidence="1 7">Cell outer membrane</location>
        <topology evidence="1 7">Multi-pass membrane protein</topology>
    </subcellularLocation>
</comment>
<dbReference type="InterPro" id="IPR012910">
    <property type="entry name" value="Plug_dom"/>
</dbReference>
<evidence type="ECO:0000256" key="5">
    <source>
        <dbReference type="ARBA" id="ARBA00023136"/>
    </source>
</evidence>
<evidence type="ECO:0000256" key="4">
    <source>
        <dbReference type="ARBA" id="ARBA00022692"/>
    </source>
</evidence>
<dbReference type="SUPFAM" id="SSF49464">
    <property type="entry name" value="Carboxypeptidase regulatory domain-like"/>
    <property type="match status" value="1"/>
</dbReference>
<gene>
    <name evidence="9" type="ORF">EZ444_02215</name>
</gene>
<evidence type="ECO:0000313" key="10">
    <source>
        <dbReference type="Proteomes" id="UP000291117"/>
    </source>
</evidence>
<dbReference type="InterPro" id="IPR023997">
    <property type="entry name" value="TonB-dep_OMP_SusC/RagA_CS"/>
</dbReference>
<dbReference type="SUPFAM" id="SSF56935">
    <property type="entry name" value="Porins"/>
    <property type="match status" value="1"/>
</dbReference>
<reference evidence="9 10" key="1">
    <citation type="submission" date="2019-02" db="EMBL/GenBank/DDBJ databases">
        <title>Pedobacter sp. RP-3-8 sp. nov., isolated from Arctic soil.</title>
        <authorList>
            <person name="Dahal R.H."/>
        </authorList>
    </citation>
    <scope>NUCLEOTIDE SEQUENCE [LARGE SCALE GENOMIC DNA]</scope>
    <source>
        <strain evidence="9 10">RP-3-8</strain>
    </source>
</reference>
<dbReference type="OrthoDB" id="1040521at2"/>
<dbReference type="InterPro" id="IPR037066">
    <property type="entry name" value="Plug_dom_sf"/>
</dbReference>
<dbReference type="InterPro" id="IPR036942">
    <property type="entry name" value="Beta-barrel_TonB_sf"/>
</dbReference>
<dbReference type="EMBL" id="SJSM01000001">
    <property type="protein sequence ID" value="TCC99511.1"/>
    <property type="molecule type" value="Genomic_DNA"/>
</dbReference>
<comment type="similarity">
    <text evidence="7">Belongs to the TonB-dependent receptor family.</text>
</comment>
<accession>A0A4R0NG69</accession>
<dbReference type="NCBIfam" id="TIGR04057">
    <property type="entry name" value="SusC_RagA_signa"/>
    <property type="match status" value="1"/>
</dbReference>
<evidence type="ECO:0000256" key="3">
    <source>
        <dbReference type="ARBA" id="ARBA00022452"/>
    </source>
</evidence>
<dbReference type="AlphaFoldDB" id="A0A4R0NG69"/>
<evidence type="ECO:0000256" key="7">
    <source>
        <dbReference type="PROSITE-ProRule" id="PRU01360"/>
    </source>
</evidence>
<organism evidence="9 10">
    <name type="scientific">Pedobacter hiemivivus</name>
    <dbReference type="NCBI Taxonomy" id="2530454"/>
    <lineage>
        <taxon>Bacteria</taxon>
        <taxon>Pseudomonadati</taxon>
        <taxon>Bacteroidota</taxon>
        <taxon>Sphingobacteriia</taxon>
        <taxon>Sphingobacteriales</taxon>
        <taxon>Sphingobacteriaceae</taxon>
        <taxon>Pedobacter</taxon>
    </lineage>
</organism>
<dbReference type="Gene3D" id="2.170.130.10">
    <property type="entry name" value="TonB-dependent receptor, plug domain"/>
    <property type="match status" value="1"/>
</dbReference>
<dbReference type="NCBIfam" id="TIGR04056">
    <property type="entry name" value="OMP_RagA_SusC"/>
    <property type="match status" value="1"/>
</dbReference>
<proteinExistence type="inferred from homology"/>
<evidence type="ECO:0000313" key="9">
    <source>
        <dbReference type="EMBL" id="TCC99511.1"/>
    </source>
</evidence>
<keyword evidence="6 7" id="KW-0998">Cell outer membrane</keyword>